<dbReference type="EMBL" id="KN122286">
    <property type="protein sequence ID" value="KFO31386.1"/>
    <property type="molecule type" value="Genomic_DNA"/>
</dbReference>
<evidence type="ECO:0000313" key="3">
    <source>
        <dbReference type="Proteomes" id="UP000028990"/>
    </source>
</evidence>
<name>A0A091E8A5_FUKDA</name>
<feature type="compositionally biased region" description="Polar residues" evidence="1">
    <location>
        <begin position="127"/>
        <end position="136"/>
    </location>
</feature>
<organism evidence="2 3">
    <name type="scientific">Fukomys damarensis</name>
    <name type="common">Damaraland mole rat</name>
    <name type="synonym">Cryptomys damarensis</name>
    <dbReference type="NCBI Taxonomy" id="885580"/>
    <lineage>
        <taxon>Eukaryota</taxon>
        <taxon>Metazoa</taxon>
        <taxon>Chordata</taxon>
        <taxon>Craniata</taxon>
        <taxon>Vertebrata</taxon>
        <taxon>Euteleostomi</taxon>
        <taxon>Mammalia</taxon>
        <taxon>Eutheria</taxon>
        <taxon>Euarchontoglires</taxon>
        <taxon>Glires</taxon>
        <taxon>Rodentia</taxon>
        <taxon>Hystricomorpha</taxon>
        <taxon>Bathyergidae</taxon>
        <taxon>Fukomys</taxon>
    </lineage>
</organism>
<protein>
    <submittedName>
        <fullName evidence="2">Uncharacterized protein</fullName>
    </submittedName>
</protein>
<evidence type="ECO:0000256" key="1">
    <source>
        <dbReference type="SAM" id="MobiDB-lite"/>
    </source>
</evidence>
<sequence length="136" mass="15084">MLAQVYPKCSRPGKKKEDSFGPRSGAQSIVSGEKESAEWHALVSNQSQPQVEDGHGRKKFNTHSGAPINCKAKGEEFSAFLRFRTPFYEFIPYFSSQSLPRFPSFATDPSSPPLTKDPPSNPRKASDPTNSRSFTD</sequence>
<gene>
    <name evidence="2" type="ORF">H920_07221</name>
</gene>
<proteinExistence type="predicted"/>
<keyword evidence="3" id="KW-1185">Reference proteome</keyword>
<dbReference type="AlphaFoldDB" id="A0A091E8A5"/>
<evidence type="ECO:0000313" key="2">
    <source>
        <dbReference type="EMBL" id="KFO31386.1"/>
    </source>
</evidence>
<feature type="compositionally biased region" description="Pro residues" evidence="1">
    <location>
        <begin position="110"/>
        <end position="121"/>
    </location>
</feature>
<feature type="region of interest" description="Disordered" evidence="1">
    <location>
        <begin position="1"/>
        <end position="68"/>
    </location>
</feature>
<reference evidence="2 3" key="1">
    <citation type="submission" date="2013-11" db="EMBL/GenBank/DDBJ databases">
        <title>The Damaraland mole rat (Fukomys damarensis) genome and evolution of African mole rats.</title>
        <authorList>
            <person name="Gladyshev V.N."/>
            <person name="Fang X."/>
        </authorList>
    </citation>
    <scope>NUCLEOTIDE SEQUENCE [LARGE SCALE GENOMIC DNA]</scope>
    <source>
        <tissue evidence="2">Liver</tissue>
    </source>
</reference>
<dbReference type="Proteomes" id="UP000028990">
    <property type="component" value="Unassembled WGS sequence"/>
</dbReference>
<feature type="region of interest" description="Disordered" evidence="1">
    <location>
        <begin position="102"/>
        <end position="136"/>
    </location>
</feature>
<accession>A0A091E8A5</accession>